<gene>
    <name evidence="2" type="ORF">VB146_07880</name>
</gene>
<dbReference type="Proteomes" id="UP001303614">
    <property type="component" value="Unassembled WGS sequence"/>
</dbReference>
<dbReference type="InterPro" id="IPR055507">
    <property type="entry name" value="DUF7079"/>
</dbReference>
<name>A0ABU5PW30_9XANT</name>
<keyword evidence="3" id="KW-1185">Reference proteome</keyword>
<dbReference type="RefSeq" id="WP_239692128.1">
    <property type="nucleotide sequence ID" value="NZ_JAYFSN010000006.1"/>
</dbReference>
<dbReference type="Pfam" id="PF23296">
    <property type="entry name" value="DUF7079"/>
    <property type="match status" value="1"/>
</dbReference>
<evidence type="ECO:0000313" key="3">
    <source>
        <dbReference type="Proteomes" id="UP001303614"/>
    </source>
</evidence>
<protein>
    <recommendedName>
        <fullName evidence="1">DUF7079 domain-containing protein</fullName>
    </recommendedName>
</protein>
<sequence length="131" mass="14662">MVATVTSSAPDPTAATSAQRRVWEALSLLYLDSAGDDEHLLIAQALAASPFTLPQLRTMLLHEVHPVLVGNLRSVAGVWDAFDSDWLAATITARRARRWRWPDRWCRRGDARAQWAVLAPKIEALRAIDRH</sequence>
<dbReference type="EMBL" id="JAYFSO010000007">
    <property type="protein sequence ID" value="MEA5123775.1"/>
    <property type="molecule type" value="Genomic_DNA"/>
</dbReference>
<organism evidence="2 3">
    <name type="scientific">Xanthomonas floridensis</name>
    <dbReference type="NCBI Taxonomy" id="1843580"/>
    <lineage>
        <taxon>Bacteria</taxon>
        <taxon>Pseudomonadati</taxon>
        <taxon>Pseudomonadota</taxon>
        <taxon>Gammaproteobacteria</taxon>
        <taxon>Lysobacterales</taxon>
        <taxon>Lysobacteraceae</taxon>
        <taxon>Xanthomonas</taxon>
    </lineage>
</organism>
<proteinExistence type="predicted"/>
<reference evidence="2 3" key="1">
    <citation type="submission" date="2023-12" db="EMBL/GenBank/DDBJ databases">
        <title>Genome sequencing of Xanthomonas floridensis.</title>
        <authorList>
            <person name="Greer S."/>
            <person name="Harrison J."/>
            <person name="Grant M."/>
            <person name="Vicente J."/>
            <person name="Studholme D."/>
        </authorList>
    </citation>
    <scope>NUCLEOTIDE SEQUENCE [LARGE SCALE GENOMIC DNA]</scope>
    <source>
        <strain evidence="2 3">WHRI 8848</strain>
    </source>
</reference>
<evidence type="ECO:0000259" key="1">
    <source>
        <dbReference type="Pfam" id="PF23296"/>
    </source>
</evidence>
<accession>A0ABU5PW30</accession>
<evidence type="ECO:0000313" key="2">
    <source>
        <dbReference type="EMBL" id="MEA5123775.1"/>
    </source>
</evidence>
<feature type="domain" description="DUF7079" evidence="1">
    <location>
        <begin position="18"/>
        <end position="112"/>
    </location>
</feature>
<comment type="caution">
    <text evidence="2">The sequence shown here is derived from an EMBL/GenBank/DDBJ whole genome shotgun (WGS) entry which is preliminary data.</text>
</comment>